<sequence>MRVPDASSGRLPFDRPDDPLDEGRDTEHAP</sequence>
<dbReference type="Proteomes" id="UP000537775">
    <property type="component" value="Unassembled WGS sequence"/>
</dbReference>
<feature type="region of interest" description="Disordered" evidence="1">
    <location>
        <begin position="1"/>
        <end position="30"/>
    </location>
</feature>
<accession>A0A7X0KVR1</accession>
<protein>
    <submittedName>
        <fullName evidence="2">Uncharacterized protein</fullName>
    </submittedName>
</protein>
<gene>
    <name evidence="2" type="ORF">HD594_002818</name>
</gene>
<reference evidence="2 3" key="1">
    <citation type="submission" date="2020-08" db="EMBL/GenBank/DDBJ databases">
        <title>Sequencing the genomes of 1000 actinobacteria strains.</title>
        <authorList>
            <person name="Klenk H.-P."/>
        </authorList>
    </citation>
    <scope>NUCLEOTIDE SEQUENCE [LARGE SCALE GENOMIC DNA]</scope>
    <source>
        <strain evidence="2 3">DSM 12511</strain>
    </source>
</reference>
<evidence type="ECO:0000313" key="2">
    <source>
        <dbReference type="EMBL" id="MBB6392505.1"/>
    </source>
</evidence>
<dbReference type="EMBL" id="JACHML010000001">
    <property type="protein sequence ID" value="MBB6392505.1"/>
    <property type="molecule type" value="Genomic_DNA"/>
</dbReference>
<evidence type="ECO:0000256" key="1">
    <source>
        <dbReference type="SAM" id="MobiDB-lite"/>
    </source>
</evidence>
<proteinExistence type="predicted"/>
<comment type="caution">
    <text evidence="2">The sequence shown here is derived from an EMBL/GenBank/DDBJ whole genome shotgun (WGS) entry which is preliminary data.</text>
</comment>
<keyword evidence="3" id="KW-1185">Reference proteome</keyword>
<name>A0A7X0KVR1_9MICO</name>
<feature type="compositionally biased region" description="Basic and acidic residues" evidence="1">
    <location>
        <begin position="12"/>
        <end position="30"/>
    </location>
</feature>
<evidence type="ECO:0000313" key="3">
    <source>
        <dbReference type="Proteomes" id="UP000537775"/>
    </source>
</evidence>
<organism evidence="2 3">
    <name type="scientific">Microbacterium thalassium</name>
    <dbReference type="NCBI Taxonomy" id="362649"/>
    <lineage>
        <taxon>Bacteria</taxon>
        <taxon>Bacillati</taxon>
        <taxon>Actinomycetota</taxon>
        <taxon>Actinomycetes</taxon>
        <taxon>Micrococcales</taxon>
        <taxon>Microbacteriaceae</taxon>
        <taxon>Microbacterium</taxon>
    </lineage>
</organism>
<dbReference type="AlphaFoldDB" id="A0A7X0KVR1"/>